<dbReference type="Proteomes" id="UP001056336">
    <property type="component" value="Chromosome"/>
</dbReference>
<sequence length="230" mass="23415">MPNTEKVTAVAEIVDHFNESSAAVVTEYRGLTVKQISQLRRDLGRDTTYAVLKNTLTRRAASQAGIAIDDSLLVGPTAIAFVKGDPVEAAKGLRDFAKTNPLLVIKGGVLDGKTLSAAEVNKIADLESREVLLAKVAGALKALPTRAAGLFQAPLSQVARLAKALEEKTPGEAAPAAEAAAPAEAADDDVDAAVAEAGAEAAPAAEAAAATEEPAADAAATEETPAEPAE</sequence>
<reference evidence="9" key="2">
    <citation type="submission" date="2022-05" db="EMBL/GenBank/DDBJ databases">
        <authorList>
            <person name="Kim J.-S."/>
            <person name="Lee K."/>
            <person name="Suh M."/>
            <person name="Eom M."/>
            <person name="Kim J.-S."/>
            <person name="Kim D.-S."/>
            <person name="Ko S.-H."/>
            <person name="Shin Y."/>
            <person name="Lee J.-S."/>
        </authorList>
    </citation>
    <scope>NUCLEOTIDE SEQUENCE</scope>
    <source>
        <strain evidence="9">N237</strain>
    </source>
</reference>
<comment type="function">
    <text evidence="1 7">Forms part of the ribosomal stalk, playing a central role in the interaction of the ribosome with GTP-bound translation factors.</text>
</comment>
<dbReference type="InterPro" id="IPR022973">
    <property type="entry name" value="Ribosomal_uL10_bac"/>
</dbReference>
<comment type="similarity">
    <text evidence="2 7">Belongs to the universal ribosomal protein uL10 family.</text>
</comment>
<proteinExistence type="inferred from homology"/>
<evidence type="ECO:0000256" key="2">
    <source>
        <dbReference type="ARBA" id="ARBA00008889"/>
    </source>
</evidence>
<dbReference type="PANTHER" id="PTHR11560">
    <property type="entry name" value="39S RIBOSOMAL PROTEIN L10, MITOCHONDRIAL"/>
    <property type="match status" value="1"/>
</dbReference>
<evidence type="ECO:0000256" key="5">
    <source>
        <dbReference type="ARBA" id="ARBA00026025"/>
    </source>
</evidence>
<dbReference type="InterPro" id="IPR043141">
    <property type="entry name" value="Ribosomal_uL10-like_sf"/>
</dbReference>
<evidence type="ECO:0000256" key="1">
    <source>
        <dbReference type="ARBA" id="ARBA00002633"/>
    </source>
</evidence>
<evidence type="ECO:0000256" key="6">
    <source>
        <dbReference type="ARBA" id="ARBA00035202"/>
    </source>
</evidence>
<feature type="compositionally biased region" description="Low complexity" evidence="8">
    <location>
        <begin position="171"/>
        <end position="184"/>
    </location>
</feature>
<dbReference type="SUPFAM" id="SSF160369">
    <property type="entry name" value="Ribosomal protein L10-like"/>
    <property type="match status" value="1"/>
</dbReference>
<keyword evidence="10" id="KW-1185">Reference proteome</keyword>
<name>A0ABY4QWX1_9ACTN</name>
<keyword evidence="4 7" id="KW-0687">Ribonucleoprotein</keyword>
<dbReference type="EMBL" id="CP097332">
    <property type="protein sequence ID" value="UQX88030.1"/>
    <property type="molecule type" value="Genomic_DNA"/>
</dbReference>
<dbReference type="PROSITE" id="PS01109">
    <property type="entry name" value="RIBOSOMAL_L10"/>
    <property type="match status" value="1"/>
</dbReference>
<protein>
    <recommendedName>
        <fullName evidence="6 7">Large ribosomal subunit protein uL10</fullName>
    </recommendedName>
</protein>
<feature type="compositionally biased region" description="Low complexity" evidence="8">
    <location>
        <begin position="192"/>
        <end position="230"/>
    </location>
</feature>
<evidence type="ECO:0000256" key="7">
    <source>
        <dbReference type="HAMAP-Rule" id="MF_00362"/>
    </source>
</evidence>
<dbReference type="InterPro" id="IPR002363">
    <property type="entry name" value="Ribosomal_uL10_CS_bac"/>
</dbReference>
<gene>
    <name evidence="7 9" type="primary">rplJ</name>
    <name evidence="9" type="ORF">M6D93_17275</name>
</gene>
<dbReference type="Pfam" id="PF00466">
    <property type="entry name" value="Ribosomal_L10"/>
    <property type="match status" value="1"/>
</dbReference>
<keyword evidence="3 7" id="KW-0689">Ribosomal protein</keyword>
<dbReference type="NCBIfam" id="NF000955">
    <property type="entry name" value="PRK00099.1-1"/>
    <property type="match status" value="1"/>
</dbReference>
<dbReference type="RefSeq" id="WP_249771133.1">
    <property type="nucleotide sequence ID" value="NZ_CP097332.1"/>
</dbReference>
<evidence type="ECO:0000313" key="10">
    <source>
        <dbReference type="Proteomes" id="UP001056336"/>
    </source>
</evidence>
<evidence type="ECO:0000313" key="9">
    <source>
        <dbReference type="EMBL" id="UQX88030.1"/>
    </source>
</evidence>
<comment type="subunit">
    <text evidence="5 7">Part of the ribosomal stalk of the 50S ribosomal subunit. The N-terminus interacts with L11 and the large rRNA to form the base of the stalk. The C-terminus forms an elongated spine to which L12 dimers bind in a sequential fashion forming a multimeric L10(L12)X complex.</text>
</comment>
<organism evidence="9 10">
    <name type="scientific">Jatrophihabitans telluris</name>
    <dbReference type="NCBI Taxonomy" id="2038343"/>
    <lineage>
        <taxon>Bacteria</taxon>
        <taxon>Bacillati</taxon>
        <taxon>Actinomycetota</taxon>
        <taxon>Actinomycetes</taxon>
        <taxon>Jatrophihabitantales</taxon>
        <taxon>Jatrophihabitantaceae</taxon>
        <taxon>Jatrophihabitans</taxon>
    </lineage>
</organism>
<dbReference type="HAMAP" id="MF_00362">
    <property type="entry name" value="Ribosomal_uL10"/>
    <property type="match status" value="1"/>
</dbReference>
<dbReference type="GO" id="GO:0005840">
    <property type="term" value="C:ribosome"/>
    <property type="evidence" value="ECO:0007669"/>
    <property type="project" value="UniProtKB-KW"/>
</dbReference>
<dbReference type="Gene3D" id="6.10.250.290">
    <property type="match status" value="1"/>
</dbReference>
<keyword evidence="7" id="KW-0694">RNA-binding</keyword>
<dbReference type="Gene3D" id="3.30.70.1730">
    <property type="match status" value="1"/>
</dbReference>
<dbReference type="CDD" id="cd05797">
    <property type="entry name" value="Ribosomal_L10"/>
    <property type="match status" value="1"/>
</dbReference>
<keyword evidence="7" id="KW-0699">rRNA-binding</keyword>
<dbReference type="InterPro" id="IPR047865">
    <property type="entry name" value="Ribosomal_uL10_bac_type"/>
</dbReference>
<evidence type="ECO:0000256" key="4">
    <source>
        <dbReference type="ARBA" id="ARBA00023274"/>
    </source>
</evidence>
<feature type="region of interest" description="Disordered" evidence="8">
    <location>
        <begin position="169"/>
        <end position="230"/>
    </location>
</feature>
<reference evidence="9" key="1">
    <citation type="journal article" date="2018" name="Int. J. Syst. Evol. Microbiol.">
        <title>Jatrophihabitans telluris sp. nov., isolated from sediment soil of lava forest wetlands and the emended description of the genus Jatrophihabitans.</title>
        <authorList>
            <person name="Lee K.C."/>
            <person name="Suh M.K."/>
            <person name="Eom M.K."/>
            <person name="Kim K.K."/>
            <person name="Kim J.S."/>
            <person name="Kim D.S."/>
            <person name="Ko S.H."/>
            <person name="Shin Y.K."/>
            <person name="Lee J.S."/>
        </authorList>
    </citation>
    <scope>NUCLEOTIDE SEQUENCE</scope>
    <source>
        <strain evidence="9">N237</strain>
    </source>
</reference>
<evidence type="ECO:0000256" key="8">
    <source>
        <dbReference type="SAM" id="MobiDB-lite"/>
    </source>
</evidence>
<dbReference type="InterPro" id="IPR001790">
    <property type="entry name" value="Ribosomal_uL10"/>
</dbReference>
<accession>A0ABY4QWX1</accession>
<evidence type="ECO:0000256" key="3">
    <source>
        <dbReference type="ARBA" id="ARBA00022980"/>
    </source>
</evidence>